<evidence type="ECO:0000313" key="3">
    <source>
        <dbReference type="Proteomes" id="UP001497623"/>
    </source>
</evidence>
<feature type="region of interest" description="Disordered" evidence="1">
    <location>
        <begin position="41"/>
        <end position="67"/>
    </location>
</feature>
<sequence>MGSAWSVCSGINGLEVSPINGQDDSESKIIKLPRLSKLPIPIRVQSSKQGTEQSPRNEPAPFITTPTRSGNLSLSRMLISIETISFGSTKATDLIEVPPLFHRSPSPWRGYSSVISTDYNYQEKGGNTSRRSSIKSFRDEAPLRRLTTIKESFFH</sequence>
<keyword evidence="3" id="KW-1185">Reference proteome</keyword>
<protein>
    <submittedName>
        <fullName evidence="2">Uncharacterized protein</fullName>
    </submittedName>
</protein>
<accession>A0AAV2PM27</accession>
<feature type="compositionally biased region" description="Polar residues" evidence="1">
    <location>
        <begin position="44"/>
        <end position="56"/>
    </location>
</feature>
<evidence type="ECO:0000256" key="1">
    <source>
        <dbReference type="SAM" id="MobiDB-lite"/>
    </source>
</evidence>
<reference evidence="2 3" key="1">
    <citation type="submission" date="2024-05" db="EMBL/GenBank/DDBJ databases">
        <authorList>
            <person name="Wallberg A."/>
        </authorList>
    </citation>
    <scope>NUCLEOTIDE SEQUENCE [LARGE SCALE GENOMIC DNA]</scope>
</reference>
<evidence type="ECO:0000313" key="2">
    <source>
        <dbReference type="EMBL" id="CAL4060313.1"/>
    </source>
</evidence>
<dbReference type="Proteomes" id="UP001497623">
    <property type="component" value="Unassembled WGS sequence"/>
</dbReference>
<dbReference type="AlphaFoldDB" id="A0AAV2PM27"/>
<comment type="caution">
    <text evidence="2">The sequence shown here is derived from an EMBL/GenBank/DDBJ whole genome shotgun (WGS) entry which is preliminary data.</text>
</comment>
<organism evidence="2 3">
    <name type="scientific">Meganyctiphanes norvegica</name>
    <name type="common">Northern krill</name>
    <name type="synonym">Thysanopoda norvegica</name>
    <dbReference type="NCBI Taxonomy" id="48144"/>
    <lineage>
        <taxon>Eukaryota</taxon>
        <taxon>Metazoa</taxon>
        <taxon>Ecdysozoa</taxon>
        <taxon>Arthropoda</taxon>
        <taxon>Crustacea</taxon>
        <taxon>Multicrustacea</taxon>
        <taxon>Malacostraca</taxon>
        <taxon>Eumalacostraca</taxon>
        <taxon>Eucarida</taxon>
        <taxon>Euphausiacea</taxon>
        <taxon>Euphausiidae</taxon>
        <taxon>Meganyctiphanes</taxon>
    </lineage>
</organism>
<gene>
    <name evidence="2" type="ORF">MNOR_LOCUS1241</name>
</gene>
<name>A0AAV2PM27_MEGNR</name>
<proteinExistence type="predicted"/>
<dbReference type="EMBL" id="CAXKWB010000326">
    <property type="protein sequence ID" value="CAL4060313.1"/>
    <property type="molecule type" value="Genomic_DNA"/>
</dbReference>